<accession>A0A2G0CCI2</accession>
<evidence type="ECO:0000259" key="6">
    <source>
        <dbReference type="Pfam" id="PF07980"/>
    </source>
</evidence>
<evidence type="ECO:0000259" key="7">
    <source>
        <dbReference type="Pfam" id="PF14322"/>
    </source>
</evidence>
<evidence type="ECO:0000313" key="8">
    <source>
        <dbReference type="EMBL" id="PHK97684.1"/>
    </source>
</evidence>
<dbReference type="SUPFAM" id="SSF48452">
    <property type="entry name" value="TPR-like"/>
    <property type="match status" value="1"/>
</dbReference>
<dbReference type="Gene3D" id="1.25.40.390">
    <property type="match status" value="1"/>
</dbReference>
<organism evidence="8 9">
    <name type="scientific">Neolewinella marina</name>
    <dbReference type="NCBI Taxonomy" id="438751"/>
    <lineage>
        <taxon>Bacteria</taxon>
        <taxon>Pseudomonadati</taxon>
        <taxon>Bacteroidota</taxon>
        <taxon>Saprospiria</taxon>
        <taxon>Saprospirales</taxon>
        <taxon>Lewinellaceae</taxon>
        <taxon>Neolewinella</taxon>
    </lineage>
</organism>
<dbReference type="Pfam" id="PF14322">
    <property type="entry name" value="SusD-like_3"/>
    <property type="match status" value="1"/>
</dbReference>
<name>A0A2G0CCI2_9BACT</name>
<keyword evidence="5" id="KW-0998">Cell outer membrane</keyword>
<dbReference type="OrthoDB" id="5694214at2"/>
<evidence type="ECO:0000313" key="9">
    <source>
        <dbReference type="Proteomes" id="UP000226437"/>
    </source>
</evidence>
<dbReference type="EMBL" id="PDLO01000007">
    <property type="protein sequence ID" value="PHK97684.1"/>
    <property type="molecule type" value="Genomic_DNA"/>
</dbReference>
<dbReference type="PROSITE" id="PS51257">
    <property type="entry name" value="PROKAR_LIPOPROTEIN"/>
    <property type="match status" value="1"/>
</dbReference>
<dbReference type="AlphaFoldDB" id="A0A2G0CCI2"/>
<dbReference type="InterPro" id="IPR011990">
    <property type="entry name" value="TPR-like_helical_dom_sf"/>
</dbReference>
<protein>
    <submittedName>
        <fullName evidence="8">RagB/SusD family nutrient uptake outer membrane protein</fullName>
    </submittedName>
</protein>
<gene>
    <name evidence="8" type="ORF">CGL56_14755</name>
</gene>
<comment type="caution">
    <text evidence="8">The sequence shown here is derived from an EMBL/GenBank/DDBJ whole genome shotgun (WGS) entry which is preliminary data.</text>
</comment>
<dbReference type="InterPro" id="IPR012944">
    <property type="entry name" value="SusD_RagB_dom"/>
</dbReference>
<evidence type="ECO:0000256" key="1">
    <source>
        <dbReference type="ARBA" id="ARBA00004442"/>
    </source>
</evidence>
<dbReference type="Pfam" id="PF07980">
    <property type="entry name" value="SusD_RagB"/>
    <property type="match status" value="1"/>
</dbReference>
<keyword evidence="9" id="KW-1185">Reference proteome</keyword>
<dbReference type="Proteomes" id="UP000226437">
    <property type="component" value="Unassembled WGS sequence"/>
</dbReference>
<feature type="domain" description="RagB/SusD" evidence="6">
    <location>
        <begin position="298"/>
        <end position="499"/>
    </location>
</feature>
<reference evidence="8 9" key="1">
    <citation type="submission" date="2017-10" db="EMBL/GenBank/DDBJ databases">
        <title>The draft genome sequence of Lewinella marina KCTC 32374.</title>
        <authorList>
            <person name="Wang K."/>
        </authorList>
    </citation>
    <scope>NUCLEOTIDE SEQUENCE [LARGE SCALE GENOMIC DNA]</scope>
    <source>
        <strain evidence="8 9">MKG-38</strain>
    </source>
</reference>
<proteinExistence type="inferred from homology"/>
<dbReference type="RefSeq" id="WP_099107338.1">
    <property type="nucleotide sequence ID" value="NZ_JAATJF010000005.1"/>
</dbReference>
<dbReference type="GO" id="GO:0009279">
    <property type="term" value="C:cell outer membrane"/>
    <property type="evidence" value="ECO:0007669"/>
    <property type="project" value="UniProtKB-SubCell"/>
</dbReference>
<keyword evidence="3" id="KW-0732">Signal</keyword>
<comment type="similarity">
    <text evidence="2">Belongs to the SusD family.</text>
</comment>
<comment type="subcellular location">
    <subcellularLocation>
        <location evidence="1">Cell outer membrane</location>
    </subcellularLocation>
</comment>
<feature type="domain" description="SusD-like N-terminal" evidence="7">
    <location>
        <begin position="78"/>
        <end position="212"/>
    </location>
</feature>
<evidence type="ECO:0000256" key="2">
    <source>
        <dbReference type="ARBA" id="ARBA00006275"/>
    </source>
</evidence>
<dbReference type="CDD" id="cd08977">
    <property type="entry name" value="SusD"/>
    <property type="match status" value="1"/>
</dbReference>
<evidence type="ECO:0000256" key="5">
    <source>
        <dbReference type="ARBA" id="ARBA00023237"/>
    </source>
</evidence>
<sequence>MRYLYITVAFFLLTACERQLELVAPSELTVEGFWDTENGARAAHSGLYGTLRSSHSTLWLLGEIRSDVWGGQTFESPSNLDLIESNISIANAPFGGWAGLYTNIHRLNDFIANLPEVNFNRSEDRDHMLGQAYGLRAFYYYTLLKTWGAVPLTTEPLATTDPEGLSKPRALESEVMAQIKADLEASLQFFGDDGSFWNGQRIYWSKAATLALMGDAYLWSGTLLNGGADDYREAKAALLAVGDLDVGLLDDYADLWTPGSENNREFIFALNYERDEATNFYSLMTGRSTEIQPQFASDGSSMADYIVNGANRYGPSEKTLLLTDDNDDTRKAATFLRLYSDDNGGAGYAQFTPEPYFGSVINKFDGNVDESIRVMDNNVPLYRYADVLLMLAEAKNLLGEDPSEEINRVRERAYGSAYDPQRHGFENGGQTENTRAILDERYKEFIAEGKRWWDLCRAGDQYVIDNVAFLDADEQYKLLLPITLDMIGRNPLLEQTPGYSE</sequence>
<evidence type="ECO:0000256" key="3">
    <source>
        <dbReference type="ARBA" id="ARBA00022729"/>
    </source>
</evidence>
<evidence type="ECO:0000256" key="4">
    <source>
        <dbReference type="ARBA" id="ARBA00023136"/>
    </source>
</evidence>
<keyword evidence="4" id="KW-0472">Membrane</keyword>
<dbReference type="InterPro" id="IPR033985">
    <property type="entry name" value="SusD-like_N"/>
</dbReference>